<organism evidence="2 3">
    <name type="scientific">Marasmius crinis-equi</name>
    <dbReference type="NCBI Taxonomy" id="585013"/>
    <lineage>
        <taxon>Eukaryota</taxon>
        <taxon>Fungi</taxon>
        <taxon>Dikarya</taxon>
        <taxon>Basidiomycota</taxon>
        <taxon>Agaricomycotina</taxon>
        <taxon>Agaricomycetes</taxon>
        <taxon>Agaricomycetidae</taxon>
        <taxon>Agaricales</taxon>
        <taxon>Marasmiineae</taxon>
        <taxon>Marasmiaceae</taxon>
        <taxon>Marasmius</taxon>
    </lineage>
</organism>
<evidence type="ECO:0000313" key="2">
    <source>
        <dbReference type="EMBL" id="KAL0567747.1"/>
    </source>
</evidence>
<name>A0ABR3EXV1_9AGAR</name>
<dbReference type="EMBL" id="JBAHYK010001509">
    <property type="protein sequence ID" value="KAL0567747.1"/>
    <property type="molecule type" value="Genomic_DNA"/>
</dbReference>
<keyword evidence="3" id="KW-1185">Reference proteome</keyword>
<feature type="region of interest" description="Disordered" evidence="1">
    <location>
        <begin position="130"/>
        <end position="153"/>
    </location>
</feature>
<protein>
    <submittedName>
        <fullName evidence="2">Uncharacterized protein</fullName>
    </submittedName>
</protein>
<reference evidence="2 3" key="1">
    <citation type="submission" date="2024-02" db="EMBL/GenBank/DDBJ databases">
        <title>A draft genome for the cacao thread blight pathogen Marasmius crinis-equi.</title>
        <authorList>
            <person name="Cohen S.P."/>
            <person name="Baruah I.K."/>
            <person name="Amoako-Attah I."/>
            <person name="Bukari Y."/>
            <person name="Meinhardt L.W."/>
            <person name="Bailey B.A."/>
        </authorList>
    </citation>
    <scope>NUCLEOTIDE SEQUENCE [LARGE SCALE GENOMIC DNA]</scope>
    <source>
        <strain evidence="2 3">GH-76</strain>
    </source>
</reference>
<gene>
    <name evidence="2" type="ORF">V5O48_014247</name>
</gene>
<evidence type="ECO:0000313" key="3">
    <source>
        <dbReference type="Proteomes" id="UP001465976"/>
    </source>
</evidence>
<accession>A0ABR3EXV1</accession>
<evidence type="ECO:0000256" key="1">
    <source>
        <dbReference type="SAM" id="MobiDB-lite"/>
    </source>
</evidence>
<comment type="caution">
    <text evidence="2">The sequence shown here is derived from an EMBL/GenBank/DDBJ whole genome shotgun (WGS) entry which is preliminary data.</text>
</comment>
<sequence>MATVSLYTKFTPHRSAAIREGLRMVRNVIASDASKDGLTTSELYNLALKERPRKDFIEVLKQAKEGETTKVVQVAGREEVPAPPNPKHPLKSLTFLKRAVLPLLQNTQEIRIVKSTRIPVAPAEETLPNANAKNLGKKGKKAQKEAEPAATPAPVHPVTVYLWKQFPPSQRKPPTSTQGYPGWQKTKLADLGLNVDPTSLAQVGHLNRRRKFARYEKLFREQAKIQREGRRIANGTEEESFTIPELKMMARNDRDDARRLRLF</sequence>
<proteinExistence type="predicted"/>
<dbReference type="Proteomes" id="UP001465976">
    <property type="component" value="Unassembled WGS sequence"/>
</dbReference>